<feature type="transmembrane region" description="Helical" evidence="1">
    <location>
        <begin position="7"/>
        <end position="25"/>
    </location>
</feature>
<dbReference type="AlphaFoldDB" id="A0A0K2UF88"/>
<keyword evidence="1" id="KW-0472">Membrane</keyword>
<reference evidence="2" key="1">
    <citation type="submission" date="2014-05" db="EMBL/GenBank/DDBJ databases">
        <authorList>
            <person name="Chronopoulou M."/>
        </authorList>
    </citation>
    <scope>NUCLEOTIDE SEQUENCE</scope>
    <source>
        <tissue evidence="2">Whole organism</tissue>
    </source>
</reference>
<proteinExistence type="predicted"/>
<accession>A0A0K2UF88</accession>
<protein>
    <submittedName>
        <fullName evidence="2">Uncharacterized protein</fullName>
    </submittedName>
</protein>
<name>A0A0K2UF88_LEPSM</name>
<keyword evidence="1" id="KW-1133">Transmembrane helix</keyword>
<evidence type="ECO:0000313" key="2">
    <source>
        <dbReference type="EMBL" id="CDW36864.1"/>
    </source>
</evidence>
<sequence length="195" mass="22079">MYTISSVLSISFKMIIVYLLLSSYFQRSSGINILCKSEKDCPKPFACFFSLLTPTKCNPPKERNISCGKDIDGKTVPDHEVCIQDQVKTDNLKDRSLAVYRCYNSRGSYKCQNAYSNYCVTDYSMEEPIKDVCPPYFDCVNREFKNGRAKVCIPRMFSGGYGGCINGFSCGFFLLSQTWATCVNGDCDGFIRKRQ</sequence>
<dbReference type="EMBL" id="HACA01019503">
    <property type="protein sequence ID" value="CDW36864.1"/>
    <property type="molecule type" value="Transcribed_RNA"/>
</dbReference>
<keyword evidence="1" id="KW-0812">Transmembrane</keyword>
<evidence type="ECO:0000256" key="1">
    <source>
        <dbReference type="SAM" id="Phobius"/>
    </source>
</evidence>
<organism evidence="2">
    <name type="scientific">Lepeophtheirus salmonis</name>
    <name type="common">Salmon louse</name>
    <name type="synonym">Caligus salmonis</name>
    <dbReference type="NCBI Taxonomy" id="72036"/>
    <lineage>
        <taxon>Eukaryota</taxon>
        <taxon>Metazoa</taxon>
        <taxon>Ecdysozoa</taxon>
        <taxon>Arthropoda</taxon>
        <taxon>Crustacea</taxon>
        <taxon>Multicrustacea</taxon>
        <taxon>Hexanauplia</taxon>
        <taxon>Copepoda</taxon>
        <taxon>Siphonostomatoida</taxon>
        <taxon>Caligidae</taxon>
        <taxon>Lepeophtheirus</taxon>
    </lineage>
</organism>